<sequence length="299" mass="33339">MSVLNQASDGLFNVLIVLARALIRFGPHPREELLAACGGDVQGVDPGHLTRTLNRWTELGLFGTDGGMVVMCEPFRSALNKSADDVEDRLPRIVRTIALAPQNNARLWESEESKSADLSRGIAWMLAQDVYTIDTTVDRLAELEAHQLIDRGRPIVQNNTRWNGLRTWMVYLGFARHGTPWTIDPTVAVRDSLAEIFGPNQQLTAPAFVERVAAVLPVMDGGLYRAEVEGALKDAAWFRMRPGLISTSLSRAIQRLDREGYILVEQRSDAEGSVTLTGYDQRQWRDITHVSLKYAKRAS</sequence>
<comment type="caution">
    <text evidence="1">The sequence shown here is derived from an EMBL/GenBank/DDBJ whole genome shotgun (WGS) entry which is preliminary data.</text>
</comment>
<dbReference type="Proteomes" id="UP000321085">
    <property type="component" value="Unassembled WGS sequence"/>
</dbReference>
<dbReference type="InterPro" id="IPR049812">
    <property type="entry name" value="DpdG-like"/>
</dbReference>
<accession>A0A512BL28</accession>
<reference evidence="1 2" key="1">
    <citation type="submission" date="2019-07" db="EMBL/GenBank/DDBJ databases">
        <title>Whole genome shotgun sequence of Microvirga aerophila NBRC 106136.</title>
        <authorList>
            <person name="Hosoyama A."/>
            <person name="Uohara A."/>
            <person name="Ohji S."/>
            <person name="Ichikawa N."/>
        </authorList>
    </citation>
    <scope>NUCLEOTIDE SEQUENCE [LARGE SCALE GENOMIC DNA]</scope>
    <source>
        <strain evidence="1 2">NBRC 106136</strain>
    </source>
</reference>
<dbReference type="AlphaFoldDB" id="A0A512BL28"/>
<protein>
    <submittedName>
        <fullName evidence="1">Uncharacterized protein</fullName>
    </submittedName>
</protein>
<evidence type="ECO:0000313" key="1">
    <source>
        <dbReference type="EMBL" id="GEO12618.1"/>
    </source>
</evidence>
<dbReference type="NCBIfam" id="NF041064">
    <property type="entry name" value="DpdG"/>
    <property type="match status" value="1"/>
</dbReference>
<dbReference type="RefSeq" id="WP_114184519.1">
    <property type="nucleotide sequence ID" value="NZ_BJYU01000002.1"/>
</dbReference>
<name>A0A512BL28_9HYPH</name>
<gene>
    <name evidence="1" type="ORF">MAE02_03140</name>
</gene>
<organism evidence="1 2">
    <name type="scientific">Microvirga aerophila</name>
    <dbReference type="NCBI Taxonomy" id="670291"/>
    <lineage>
        <taxon>Bacteria</taxon>
        <taxon>Pseudomonadati</taxon>
        <taxon>Pseudomonadota</taxon>
        <taxon>Alphaproteobacteria</taxon>
        <taxon>Hyphomicrobiales</taxon>
        <taxon>Methylobacteriaceae</taxon>
        <taxon>Microvirga</taxon>
    </lineage>
</organism>
<dbReference type="OrthoDB" id="6625234at2"/>
<dbReference type="EMBL" id="BJYU01000002">
    <property type="protein sequence ID" value="GEO12618.1"/>
    <property type="molecule type" value="Genomic_DNA"/>
</dbReference>
<proteinExistence type="predicted"/>
<keyword evidence="2" id="KW-1185">Reference proteome</keyword>
<evidence type="ECO:0000313" key="2">
    <source>
        <dbReference type="Proteomes" id="UP000321085"/>
    </source>
</evidence>